<gene>
    <name evidence="1" type="ORF">OJAV_G00235220</name>
</gene>
<proteinExistence type="predicted"/>
<protein>
    <submittedName>
        <fullName evidence="1">Uncharacterized protein</fullName>
    </submittedName>
</protein>
<dbReference type="EMBL" id="ML136663">
    <property type="protein sequence ID" value="RVE55543.1"/>
    <property type="molecule type" value="Genomic_DNA"/>
</dbReference>
<sequence length="175" mass="18435">MAIAISGSDGESGGLLSRGEEFCCGLIRGTETPLKLPVMAAVLTVLLCCCLHAITAAEPNSKKVKPQKPPHLTGCVSTNMETSAAPGVSALPEPFKPRICAFSISAKTYSVLPLKSGGNVLSTALRRHTSAFSVKSTRASGLSTASSFTLGIKLFSMMNFSSTFKILWNRILQLV</sequence>
<name>A0A3S2NNK8_ORYJA</name>
<evidence type="ECO:0000313" key="1">
    <source>
        <dbReference type="EMBL" id="RVE55543.1"/>
    </source>
</evidence>
<reference evidence="1 2" key="1">
    <citation type="submission" date="2018-11" db="EMBL/GenBank/DDBJ databases">
        <authorList>
            <person name="Lopez-Roques C."/>
            <person name="Donnadieu C."/>
            <person name="Bouchez O."/>
            <person name="Klopp C."/>
            <person name="Cabau C."/>
            <person name="Zahm M."/>
        </authorList>
    </citation>
    <scope>NUCLEOTIDE SEQUENCE [LARGE SCALE GENOMIC DNA]</scope>
    <source>
        <strain evidence="1">RS831</strain>
        <tissue evidence="1">Whole body</tissue>
    </source>
</reference>
<organism evidence="1 2">
    <name type="scientific">Oryzias javanicus</name>
    <name type="common">Javanese ricefish</name>
    <name type="synonym">Aplocheilus javanicus</name>
    <dbReference type="NCBI Taxonomy" id="123683"/>
    <lineage>
        <taxon>Eukaryota</taxon>
        <taxon>Metazoa</taxon>
        <taxon>Chordata</taxon>
        <taxon>Craniata</taxon>
        <taxon>Vertebrata</taxon>
        <taxon>Euteleostomi</taxon>
        <taxon>Actinopterygii</taxon>
        <taxon>Neopterygii</taxon>
        <taxon>Teleostei</taxon>
        <taxon>Neoteleostei</taxon>
        <taxon>Acanthomorphata</taxon>
        <taxon>Ovalentaria</taxon>
        <taxon>Atherinomorphae</taxon>
        <taxon>Beloniformes</taxon>
        <taxon>Adrianichthyidae</taxon>
        <taxon>Oryziinae</taxon>
        <taxon>Oryzias</taxon>
    </lineage>
</organism>
<evidence type="ECO:0000313" key="2">
    <source>
        <dbReference type="Proteomes" id="UP000283210"/>
    </source>
</evidence>
<reference evidence="1 2" key="2">
    <citation type="submission" date="2019-01" db="EMBL/GenBank/DDBJ databases">
        <title>A chromosome length genome reference of the Java medaka (oryzias javanicus).</title>
        <authorList>
            <person name="Herpin A."/>
            <person name="Takehana Y."/>
            <person name="Naruse K."/>
            <person name="Ansai S."/>
            <person name="Kawaguchi M."/>
        </authorList>
    </citation>
    <scope>NUCLEOTIDE SEQUENCE [LARGE SCALE GENOMIC DNA]</scope>
    <source>
        <strain evidence="1">RS831</strain>
        <tissue evidence="1">Whole body</tissue>
    </source>
</reference>
<accession>A0A3S2NNK8</accession>
<dbReference type="AlphaFoldDB" id="A0A3S2NNK8"/>
<dbReference type="Proteomes" id="UP000283210">
    <property type="component" value="Unassembled WGS sequence"/>
</dbReference>
<keyword evidence="2" id="KW-1185">Reference proteome</keyword>